<dbReference type="Gene3D" id="1.10.1660.10">
    <property type="match status" value="1"/>
</dbReference>
<dbReference type="SMART" id="SM00422">
    <property type="entry name" value="HTH_MERR"/>
    <property type="match status" value="1"/>
</dbReference>
<dbReference type="InterPro" id="IPR000551">
    <property type="entry name" value="MerR-type_HTH_dom"/>
</dbReference>
<reference evidence="2" key="1">
    <citation type="journal article" date="2020" name="mSystems">
        <title>Genome- and Community-Level Interaction Insights into Carbon Utilization and Element Cycling Functions of Hydrothermarchaeota in Hydrothermal Sediment.</title>
        <authorList>
            <person name="Zhou Z."/>
            <person name="Liu Y."/>
            <person name="Xu W."/>
            <person name="Pan J."/>
            <person name="Luo Z.H."/>
            <person name="Li M."/>
        </authorList>
    </citation>
    <scope>NUCLEOTIDE SEQUENCE [LARGE SCALE GENOMIC DNA]</scope>
    <source>
        <strain evidence="2">SpSt-6</strain>
    </source>
</reference>
<organism evidence="2">
    <name type="scientific">Thermodesulfobacterium geofontis</name>
    <dbReference type="NCBI Taxonomy" id="1295609"/>
    <lineage>
        <taxon>Bacteria</taxon>
        <taxon>Pseudomonadati</taxon>
        <taxon>Thermodesulfobacteriota</taxon>
        <taxon>Thermodesulfobacteria</taxon>
        <taxon>Thermodesulfobacteriales</taxon>
        <taxon>Thermodesulfobacteriaceae</taxon>
        <taxon>Thermodesulfobacterium</taxon>
    </lineage>
</organism>
<feature type="domain" description="HTH merR-type" evidence="1">
    <location>
        <begin position="12"/>
        <end position="80"/>
    </location>
</feature>
<dbReference type="Pfam" id="PF13411">
    <property type="entry name" value="MerR_1"/>
    <property type="match status" value="1"/>
</dbReference>
<comment type="caution">
    <text evidence="2">The sequence shown here is derived from an EMBL/GenBank/DDBJ whole genome shotgun (WGS) entry which is preliminary data.</text>
</comment>
<gene>
    <name evidence="2" type="ORF">ENT66_03125</name>
</gene>
<evidence type="ECO:0000313" key="2">
    <source>
        <dbReference type="EMBL" id="HGQ85369.1"/>
    </source>
</evidence>
<evidence type="ECO:0000259" key="1">
    <source>
        <dbReference type="SMART" id="SM00422"/>
    </source>
</evidence>
<dbReference type="AlphaFoldDB" id="A0A7C4JQG6"/>
<protein>
    <submittedName>
        <fullName evidence="2">MerR family transcriptional regulator</fullName>
    </submittedName>
</protein>
<dbReference type="EMBL" id="DSZN01000059">
    <property type="protein sequence ID" value="HGQ85369.1"/>
    <property type="molecule type" value="Genomic_DNA"/>
</dbReference>
<dbReference type="InterPro" id="IPR009061">
    <property type="entry name" value="DNA-bd_dom_put_sf"/>
</dbReference>
<dbReference type="SUPFAM" id="SSF46955">
    <property type="entry name" value="Putative DNA-binding domain"/>
    <property type="match status" value="1"/>
</dbReference>
<accession>A0A7C4JQG6</accession>
<proteinExistence type="predicted"/>
<sequence length="87" mass="10569">MKNNKEEEGLYISFSEVTKLLKVKPHILIYWEKKIPQLKPYRIANRKFYKRNQVNLLLKIKELLDEGYSLEGIRKNLKKRIFKSFNL</sequence>
<name>A0A7C4JQG6_9BACT</name>
<dbReference type="GO" id="GO:0003677">
    <property type="term" value="F:DNA binding"/>
    <property type="evidence" value="ECO:0007669"/>
    <property type="project" value="InterPro"/>
</dbReference>
<dbReference type="GO" id="GO:0006355">
    <property type="term" value="P:regulation of DNA-templated transcription"/>
    <property type="evidence" value="ECO:0007669"/>
    <property type="project" value="InterPro"/>
</dbReference>